<evidence type="ECO:0000313" key="2">
    <source>
        <dbReference type="Proteomes" id="UP000281708"/>
    </source>
</evidence>
<organism evidence="1 2">
    <name type="scientific">Nocardioides mangrovicus</name>
    <dbReference type="NCBI Taxonomy" id="2478913"/>
    <lineage>
        <taxon>Bacteria</taxon>
        <taxon>Bacillati</taxon>
        <taxon>Actinomycetota</taxon>
        <taxon>Actinomycetes</taxon>
        <taxon>Propionibacteriales</taxon>
        <taxon>Nocardioidaceae</taxon>
        <taxon>Nocardioides</taxon>
    </lineage>
</organism>
<proteinExistence type="predicted"/>
<protein>
    <submittedName>
        <fullName evidence="1">Uncharacterized protein</fullName>
    </submittedName>
</protein>
<name>A0A3L8P0X2_9ACTN</name>
<evidence type="ECO:0000313" key="1">
    <source>
        <dbReference type="EMBL" id="RLV48567.1"/>
    </source>
</evidence>
<dbReference type="AlphaFoldDB" id="A0A3L8P0X2"/>
<gene>
    <name evidence="1" type="ORF">D9V37_14475</name>
</gene>
<keyword evidence="2" id="KW-1185">Reference proteome</keyword>
<dbReference type="EMBL" id="RDBE01000009">
    <property type="protein sequence ID" value="RLV48567.1"/>
    <property type="molecule type" value="Genomic_DNA"/>
</dbReference>
<accession>A0A3L8P0X2</accession>
<reference evidence="1 2" key="1">
    <citation type="submission" date="2018-10" db="EMBL/GenBank/DDBJ databases">
        <title>Marmoricola sp. 4Q3S-7 whole genome shotgun sequence.</title>
        <authorList>
            <person name="Li F."/>
        </authorList>
    </citation>
    <scope>NUCLEOTIDE SEQUENCE [LARGE SCALE GENOMIC DNA]</scope>
    <source>
        <strain evidence="1 2">4Q3S-7</strain>
    </source>
</reference>
<comment type="caution">
    <text evidence="1">The sequence shown here is derived from an EMBL/GenBank/DDBJ whole genome shotgun (WGS) entry which is preliminary data.</text>
</comment>
<dbReference type="Proteomes" id="UP000281708">
    <property type="component" value="Unassembled WGS sequence"/>
</dbReference>
<sequence>MVVDLGTPAQLWRRWLLLAAGHAAAGSDGVEIRADGSGRLRTQDGAGWLRMRRLAGNRAVLWAHHPCLAAGSGFREEMVDRAPDWSYDLDSAYAAQHVGFLAWYAHGSWNSVPQPAPAAALGLLEPVASDEAVSAWWRSTWPAAEPDDLAAALVDPDRSTLAAVMGTRAAARAVRTLGLGEVWATRRLSDTATAHLRSQIHAQMHAAAELGGRDEVARPNLLRQWSRVNVARFRHTVCAVGSATGFVHGADDVGLDDAQARSLDNVLLELRLAETDQKAGAWLFARVVGDGRSVTLERAYDGWPAWYRSSTGPSMSALVTEMDQRAPLWQPDWARLLPADRYPEGR</sequence>